<evidence type="ECO:0000313" key="2">
    <source>
        <dbReference type="RefSeq" id="XP_015269776.1"/>
    </source>
</evidence>
<keyword evidence="1" id="KW-1185">Reference proteome</keyword>
<sequence length="366" mass="42598">MRSFIDDRGIDGQVTSKRTKNSSYSHKGRKQISRDEMGSMLELCDRLDSFITQFMLVPEVTVSFGHPELMKEACTLLSLSSEDGSLPQLISYDTTFKLGDFYLSPIVMRNIKLKGNPVFPFAFLLHREKCTSHHQDFLCEIITKLGAEHMKNVPLLTDRERGIRQLSQRSSPYIPKVYHWNHILNDVSTWIKKHRRTNDPKVLKDHIALLLNSASEEEYQHNYEQCSLLWSQAFRKYFDKELKDVIPNHAARFFIQKFSAFKNDVAATNNICDSMNMVIQNESDWKEMPVDCLIHSMYHMQIFFLYEFQRAYCGLGSYALKEQFSYLHKTTGESQFPFYYPLATIVDSIKLGKPLPGNMGKTRRLQ</sequence>
<organism evidence="1 2">
    <name type="scientific">Gekko japonicus</name>
    <name type="common">Schlegel's Japanese gecko</name>
    <dbReference type="NCBI Taxonomy" id="146911"/>
    <lineage>
        <taxon>Eukaryota</taxon>
        <taxon>Metazoa</taxon>
        <taxon>Chordata</taxon>
        <taxon>Craniata</taxon>
        <taxon>Vertebrata</taxon>
        <taxon>Euteleostomi</taxon>
        <taxon>Lepidosauria</taxon>
        <taxon>Squamata</taxon>
        <taxon>Bifurcata</taxon>
        <taxon>Gekkota</taxon>
        <taxon>Gekkonidae</taxon>
        <taxon>Gekkoninae</taxon>
        <taxon>Gekko</taxon>
    </lineage>
</organism>
<name>A0ABM1K7T9_GEKJA</name>
<protein>
    <submittedName>
        <fullName evidence="2">Uncharacterized protein LOC107113050</fullName>
    </submittedName>
</protein>
<gene>
    <name evidence="2" type="primary">LOC107113050</name>
</gene>
<dbReference type="Proteomes" id="UP000694871">
    <property type="component" value="Unplaced"/>
</dbReference>
<dbReference type="GeneID" id="107113050"/>
<proteinExistence type="predicted"/>
<reference evidence="2" key="1">
    <citation type="submission" date="2025-08" db="UniProtKB">
        <authorList>
            <consortium name="RefSeq"/>
        </authorList>
    </citation>
    <scope>IDENTIFICATION</scope>
</reference>
<evidence type="ECO:0000313" key="1">
    <source>
        <dbReference type="Proteomes" id="UP000694871"/>
    </source>
</evidence>
<accession>A0ABM1K7T9</accession>
<dbReference type="RefSeq" id="XP_015269776.1">
    <property type="nucleotide sequence ID" value="XM_015414290.1"/>
</dbReference>